<dbReference type="GO" id="GO:0030018">
    <property type="term" value="C:Z disc"/>
    <property type="evidence" value="ECO:0007669"/>
    <property type="project" value="UniProtKB-SubCell"/>
</dbReference>
<dbReference type="GO" id="GO:0003723">
    <property type="term" value="F:RNA binding"/>
    <property type="evidence" value="ECO:0007669"/>
    <property type="project" value="InterPro"/>
</dbReference>
<dbReference type="EMBL" id="NIVC01001052">
    <property type="protein sequence ID" value="PAA72908.1"/>
    <property type="molecule type" value="Genomic_DNA"/>
</dbReference>
<feature type="compositionally biased region" description="Low complexity" evidence="9">
    <location>
        <begin position="54"/>
        <end position="85"/>
    </location>
</feature>
<dbReference type="Proteomes" id="UP000215902">
    <property type="component" value="Unassembled WGS sequence"/>
</dbReference>
<protein>
    <recommendedName>
        <fullName evidence="10">Tudor domain-containing protein</fullName>
    </recommendedName>
</protein>
<dbReference type="Pfam" id="PF20636">
    <property type="entry name" value="SMN_G2-BD"/>
    <property type="match status" value="1"/>
</dbReference>
<keyword evidence="6" id="KW-0508">mRNA splicing</keyword>
<keyword evidence="12" id="KW-1185">Reference proteome</keyword>
<dbReference type="GO" id="GO:0015030">
    <property type="term" value="C:Cajal body"/>
    <property type="evidence" value="ECO:0007669"/>
    <property type="project" value="UniProtKB-SubCell"/>
</dbReference>
<evidence type="ECO:0000256" key="6">
    <source>
        <dbReference type="ARBA" id="ARBA00023187"/>
    </source>
</evidence>
<proteinExistence type="inferred from homology"/>
<dbReference type="STRING" id="282301.A0A267FGK7"/>
<comment type="subcellular location">
    <subcellularLocation>
        <location evidence="1">Cytoplasm</location>
        <location evidence="1">Myofibril</location>
        <location evidence="1">Sarcomere</location>
        <location evidence="1">Z line</location>
    </subcellularLocation>
    <subcellularLocation>
        <location evidence="2">Nucleus</location>
        <location evidence="2">Cajal body</location>
    </subcellularLocation>
    <subcellularLocation>
        <location evidence="8">Nucleus</location>
        <location evidence="8">Gem</location>
    </subcellularLocation>
</comment>
<dbReference type="SMART" id="SM00333">
    <property type="entry name" value="TUDOR"/>
    <property type="match status" value="1"/>
</dbReference>
<evidence type="ECO:0000256" key="4">
    <source>
        <dbReference type="ARBA" id="ARBA00022490"/>
    </source>
</evidence>
<feature type="region of interest" description="Disordered" evidence="9">
    <location>
        <begin position="39"/>
        <end position="85"/>
    </location>
</feature>
<dbReference type="Pfam" id="PF20635">
    <property type="entry name" value="SMN_YG-box"/>
    <property type="match status" value="1"/>
</dbReference>
<dbReference type="PANTHER" id="PTHR39267">
    <property type="entry name" value="SURVIVAL MOTOR NEURON-LIKE PROTEIN 1"/>
    <property type="match status" value="1"/>
</dbReference>
<dbReference type="GO" id="GO:0097504">
    <property type="term" value="C:Gemini of Cajal bodies"/>
    <property type="evidence" value="ECO:0007669"/>
    <property type="project" value="UniProtKB-SubCell"/>
</dbReference>
<gene>
    <name evidence="11" type="ORF">BOX15_Mlig025144g1</name>
</gene>
<sequence length="218" mass="24044">MSDQAAKPEENLLLRPEDWDDSSLIAAYDEAVARARELVLGEAGPARTGRRGGRQPQQQNQNQQQKQQQQKKQSQKQQVDSSQQQRWQVGDLCRAVWSEDGIEYRARIVRLAANSDRCIVEFIDYGNSEEQALADLLPAVAAESSTDYPAEPATAAIGTTDPEGASSSYQLPPPPPPPLPSLPEAASAAMDESTYNMLMSWYMSGYYTGYFVGRKSAQ</sequence>
<evidence type="ECO:0000256" key="8">
    <source>
        <dbReference type="ARBA" id="ARBA00034695"/>
    </source>
</evidence>
<comment type="caution">
    <text evidence="11">The sequence shown here is derived from an EMBL/GenBank/DDBJ whole genome shotgun (WGS) entry which is preliminary data.</text>
</comment>
<dbReference type="GO" id="GO:0006397">
    <property type="term" value="P:mRNA processing"/>
    <property type="evidence" value="ECO:0007669"/>
    <property type="project" value="UniProtKB-KW"/>
</dbReference>
<dbReference type="InterPro" id="IPR047313">
    <property type="entry name" value="SMN_C"/>
</dbReference>
<feature type="compositionally biased region" description="Pro residues" evidence="9">
    <location>
        <begin position="171"/>
        <end position="181"/>
    </location>
</feature>
<evidence type="ECO:0000256" key="1">
    <source>
        <dbReference type="ARBA" id="ARBA00004216"/>
    </source>
</evidence>
<feature type="domain" description="Tudor" evidence="10">
    <location>
        <begin position="86"/>
        <end position="146"/>
    </location>
</feature>
<evidence type="ECO:0000256" key="2">
    <source>
        <dbReference type="ARBA" id="ARBA00004408"/>
    </source>
</evidence>
<comment type="similarity">
    <text evidence="3">Belongs to the SMN family.</text>
</comment>
<dbReference type="Pfam" id="PF06003">
    <property type="entry name" value="SMN_Tudor"/>
    <property type="match status" value="1"/>
</dbReference>
<dbReference type="OrthoDB" id="197400at2759"/>
<dbReference type="InterPro" id="IPR002999">
    <property type="entry name" value="Tudor"/>
</dbReference>
<organism evidence="11 12">
    <name type="scientific">Macrostomum lignano</name>
    <dbReference type="NCBI Taxonomy" id="282301"/>
    <lineage>
        <taxon>Eukaryota</taxon>
        <taxon>Metazoa</taxon>
        <taxon>Spiralia</taxon>
        <taxon>Lophotrochozoa</taxon>
        <taxon>Platyhelminthes</taxon>
        <taxon>Rhabditophora</taxon>
        <taxon>Macrostomorpha</taxon>
        <taxon>Macrostomida</taxon>
        <taxon>Macrostomidae</taxon>
        <taxon>Macrostomum</taxon>
    </lineage>
</organism>
<keyword evidence="7" id="KW-0539">Nucleus</keyword>
<dbReference type="Gene3D" id="3.40.190.10">
    <property type="entry name" value="Periplasmic binding protein-like II"/>
    <property type="match status" value="1"/>
</dbReference>
<dbReference type="PROSITE" id="PS50304">
    <property type="entry name" value="TUDOR"/>
    <property type="match status" value="1"/>
</dbReference>
<name>A0A267FGK7_9PLAT</name>
<dbReference type="AlphaFoldDB" id="A0A267FGK7"/>
<dbReference type="CDD" id="cd20398">
    <property type="entry name" value="Tudor_SMN"/>
    <property type="match status" value="1"/>
</dbReference>
<dbReference type="PANTHER" id="PTHR39267:SF1">
    <property type="entry name" value="SURVIVAL MOTOR NEURON PROTEIN"/>
    <property type="match status" value="1"/>
</dbReference>
<evidence type="ECO:0000259" key="10">
    <source>
        <dbReference type="PROSITE" id="PS50304"/>
    </source>
</evidence>
<keyword evidence="5" id="KW-0507">mRNA processing</keyword>
<evidence type="ECO:0000256" key="7">
    <source>
        <dbReference type="ARBA" id="ARBA00023242"/>
    </source>
</evidence>
<evidence type="ECO:0000256" key="5">
    <source>
        <dbReference type="ARBA" id="ARBA00022664"/>
    </source>
</evidence>
<keyword evidence="4" id="KW-0963">Cytoplasm</keyword>
<dbReference type="SUPFAM" id="SSF63748">
    <property type="entry name" value="Tudor/PWWP/MBT"/>
    <property type="match status" value="1"/>
</dbReference>
<evidence type="ECO:0000313" key="12">
    <source>
        <dbReference type="Proteomes" id="UP000215902"/>
    </source>
</evidence>
<evidence type="ECO:0000256" key="3">
    <source>
        <dbReference type="ARBA" id="ARBA00005371"/>
    </source>
</evidence>
<evidence type="ECO:0000313" key="11">
    <source>
        <dbReference type="EMBL" id="PAA72908.1"/>
    </source>
</evidence>
<evidence type="ECO:0000256" key="9">
    <source>
        <dbReference type="SAM" id="MobiDB-lite"/>
    </source>
</evidence>
<feature type="region of interest" description="Disordered" evidence="9">
    <location>
        <begin position="145"/>
        <end position="185"/>
    </location>
</feature>
<accession>A0A267FGK7</accession>
<dbReference type="InterPro" id="IPR049481">
    <property type="entry name" value="SMN_G2-BD"/>
</dbReference>
<dbReference type="GO" id="GO:0008380">
    <property type="term" value="P:RNA splicing"/>
    <property type="evidence" value="ECO:0007669"/>
    <property type="project" value="UniProtKB-KW"/>
</dbReference>
<dbReference type="InterPro" id="IPR010304">
    <property type="entry name" value="SMN_Tudor"/>
</dbReference>
<dbReference type="InterPro" id="IPR040424">
    <property type="entry name" value="Smn1"/>
</dbReference>
<dbReference type="InterPro" id="IPR047298">
    <property type="entry name" value="Tudor_SMN_eumet"/>
</dbReference>
<dbReference type="Gene3D" id="2.30.30.140">
    <property type="match status" value="1"/>
</dbReference>
<reference evidence="11 12" key="1">
    <citation type="submission" date="2017-06" db="EMBL/GenBank/DDBJ databases">
        <title>A platform for efficient transgenesis in Macrostomum lignano, a flatworm model organism for stem cell research.</title>
        <authorList>
            <person name="Berezikov E."/>
        </authorList>
    </citation>
    <scope>NUCLEOTIDE SEQUENCE [LARGE SCALE GENOMIC DNA]</scope>
    <source>
        <strain evidence="11">DV1</strain>
        <tissue evidence="11">Whole organism</tissue>
    </source>
</reference>
<dbReference type="CDD" id="cd22852">
    <property type="entry name" value="SMN_C"/>
    <property type="match status" value="1"/>
</dbReference>